<dbReference type="InterPro" id="IPR007816">
    <property type="entry name" value="ResB-like_domain"/>
</dbReference>
<dbReference type="InterPro" id="IPR023494">
    <property type="entry name" value="Cyt_c_bgen_Ccs1/CcsB/ResB"/>
</dbReference>
<dbReference type="GO" id="GO:0017004">
    <property type="term" value="P:cytochrome complex assembly"/>
    <property type="evidence" value="ECO:0007669"/>
    <property type="project" value="UniProtKB-KW"/>
</dbReference>
<evidence type="ECO:0000256" key="4">
    <source>
        <dbReference type="ARBA" id="ARBA00022989"/>
    </source>
</evidence>
<accession>A0A419SN10</accession>
<dbReference type="OrthoDB" id="9770923at2"/>
<keyword evidence="3" id="KW-0201">Cytochrome c-type biogenesis</keyword>
<evidence type="ECO:0000256" key="1">
    <source>
        <dbReference type="ARBA" id="ARBA00004141"/>
    </source>
</evidence>
<keyword evidence="4 6" id="KW-1133">Transmembrane helix</keyword>
<feature type="transmembrane region" description="Helical" evidence="6">
    <location>
        <begin position="68"/>
        <end position="86"/>
    </location>
</feature>
<sequence length="542" mass="62553">MENVKCECGHVSPVGTALCEACGNPISEEVAKDSAPIDMRYEGVARRSQTYNRTVIDKIWNFFSSVKIAVYMIIVALLASILGTVFPQEMYIPVPRPARFYYEEAYGLAGKIYYMLGFHNLYTSWWYVLLLLAIGISLVVCSIDRVIPLYKALNKQRVKHSVNFLTRQRLMTTLEATQDWEASKLGELETLLKKRRYRIRRDGQALLAEKYRFSRWGPYVNHIGLIIFLIAVLMRLIPGWHLDEYIWVRDGETRQVPDTEFYVKNEAFTVEYYQEDEFPEDIGLSEGDLIVKEYRTKAILYENLNAELAGAEPDLKEVHRHDIIVNHPLHYKDLMLFQSGQKPNSLSALNMSLVKEKTGEQVGAFKIDLYEPEDVYVIDDQVKIEVLKYYPDFELDKNKQPSTKTPNPENPAFILNVISPENPKGEKSWLFLGSYIPAPETENLYGFQFGMPDLTNITGLMVRKDKSLPYIYFGFSITMIGLVMGFYWQHRRIWIQTEGSTVYYAGHTNKNWFGLKKEMEDVMKRADLAIELEDQGKGGKSS</sequence>
<comment type="caution">
    <text evidence="8">The sequence shown here is derived from an EMBL/GenBank/DDBJ whole genome shotgun (WGS) entry which is preliminary data.</text>
</comment>
<dbReference type="PANTHER" id="PTHR31566:SF0">
    <property type="entry name" value="CYTOCHROME C BIOGENESIS PROTEIN CCS1, CHLOROPLASTIC"/>
    <property type="match status" value="1"/>
</dbReference>
<dbReference type="Proteomes" id="UP000284219">
    <property type="component" value="Unassembled WGS sequence"/>
</dbReference>
<evidence type="ECO:0000313" key="8">
    <source>
        <dbReference type="EMBL" id="RKD25665.1"/>
    </source>
</evidence>
<feature type="transmembrane region" description="Helical" evidence="6">
    <location>
        <begin position="125"/>
        <end position="147"/>
    </location>
</feature>
<keyword evidence="5 6" id="KW-0472">Membrane</keyword>
<dbReference type="Pfam" id="PF05140">
    <property type="entry name" value="ResB"/>
    <property type="match status" value="1"/>
</dbReference>
<evidence type="ECO:0000256" key="6">
    <source>
        <dbReference type="SAM" id="Phobius"/>
    </source>
</evidence>
<name>A0A419SN10_9BACL</name>
<gene>
    <name evidence="8" type="ORF">BEP19_01610</name>
</gene>
<feature type="transmembrane region" description="Helical" evidence="6">
    <location>
        <begin position="470"/>
        <end position="488"/>
    </location>
</feature>
<feature type="domain" description="ResB-like" evidence="7">
    <location>
        <begin position="66"/>
        <end position="520"/>
    </location>
</feature>
<evidence type="ECO:0000256" key="2">
    <source>
        <dbReference type="ARBA" id="ARBA00022692"/>
    </source>
</evidence>
<evidence type="ECO:0000256" key="5">
    <source>
        <dbReference type="ARBA" id="ARBA00023136"/>
    </source>
</evidence>
<evidence type="ECO:0000256" key="3">
    <source>
        <dbReference type="ARBA" id="ARBA00022748"/>
    </source>
</evidence>
<dbReference type="GO" id="GO:0016020">
    <property type="term" value="C:membrane"/>
    <property type="evidence" value="ECO:0007669"/>
    <property type="project" value="UniProtKB-SubCell"/>
</dbReference>
<proteinExistence type="predicted"/>
<comment type="subcellular location">
    <subcellularLocation>
        <location evidence="1">Membrane</location>
        <topology evidence="1">Multi-pass membrane protein</topology>
    </subcellularLocation>
</comment>
<protein>
    <submittedName>
        <fullName evidence="8">Cytochrome C biogenesis protein</fullName>
    </submittedName>
</protein>
<organism evidence="8 9">
    <name type="scientific">Ammoniphilus oxalaticus</name>
    <dbReference type="NCBI Taxonomy" id="66863"/>
    <lineage>
        <taxon>Bacteria</taxon>
        <taxon>Bacillati</taxon>
        <taxon>Bacillota</taxon>
        <taxon>Bacilli</taxon>
        <taxon>Bacillales</taxon>
        <taxon>Paenibacillaceae</taxon>
        <taxon>Aneurinibacillus group</taxon>
        <taxon>Ammoniphilus</taxon>
    </lineage>
</organism>
<evidence type="ECO:0000313" key="9">
    <source>
        <dbReference type="Proteomes" id="UP000284219"/>
    </source>
</evidence>
<keyword evidence="9" id="KW-1185">Reference proteome</keyword>
<feature type="transmembrane region" description="Helical" evidence="6">
    <location>
        <begin position="219"/>
        <end position="237"/>
    </location>
</feature>
<keyword evidence="2 6" id="KW-0812">Transmembrane</keyword>
<evidence type="ECO:0000259" key="7">
    <source>
        <dbReference type="Pfam" id="PF05140"/>
    </source>
</evidence>
<dbReference type="AlphaFoldDB" id="A0A419SN10"/>
<dbReference type="PANTHER" id="PTHR31566">
    <property type="entry name" value="CYTOCHROME C BIOGENESIS PROTEIN CCS1, CHLOROPLASTIC"/>
    <property type="match status" value="1"/>
</dbReference>
<reference evidence="8 9" key="1">
    <citation type="submission" date="2016-08" db="EMBL/GenBank/DDBJ databases">
        <title>Novel Firmicute Genomes.</title>
        <authorList>
            <person name="Poppleton D.I."/>
            <person name="Gribaldo S."/>
        </authorList>
    </citation>
    <scope>NUCLEOTIDE SEQUENCE [LARGE SCALE GENOMIC DNA]</scope>
    <source>
        <strain evidence="8 9">RAOx-1</strain>
    </source>
</reference>
<dbReference type="EMBL" id="MCHY01000006">
    <property type="protein sequence ID" value="RKD25665.1"/>
    <property type="molecule type" value="Genomic_DNA"/>
</dbReference>